<dbReference type="Gene3D" id="1.10.510.10">
    <property type="entry name" value="Transferase(Phosphotransferase) domain 1"/>
    <property type="match status" value="1"/>
</dbReference>
<evidence type="ECO:0000313" key="2">
    <source>
        <dbReference type="EMBL" id="QJW93271.1"/>
    </source>
</evidence>
<feature type="region of interest" description="Disordered" evidence="1">
    <location>
        <begin position="350"/>
        <end position="415"/>
    </location>
</feature>
<dbReference type="SUPFAM" id="SSF82171">
    <property type="entry name" value="DPP6 N-terminal domain-like"/>
    <property type="match status" value="1"/>
</dbReference>
<keyword evidence="3" id="KW-1185">Reference proteome</keyword>
<dbReference type="SUPFAM" id="SSF56112">
    <property type="entry name" value="Protein kinase-like (PK-like)"/>
    <property type="match status" value="1"/>
</dbReference>
<dbReference type="InterPro" id="IPR011009">
    <property type="entry name" value="Kinase-like_dom_sf"/>
</dbReference>
<evidence type="ECO:0000256" key="1">
    <source>
        <dbReference type="SAM" id="MobiDB-lite"/>
    </source>
</evidence>
<reference evidence="3" key="1">
    <citation type="submission" date="2020-05" db="EMBL/GenBank/DDBJ databases">
        <title>Frigoriglobus tundricola gen. nov., sp. nov., a psychrotolerant cellulolytic planctomycete of the family Gemmataceae with two divergent copies of 16S rRNA gene.</title>
        <authorList>
            <person name="Kulichevskaya I.S."/>
            <person name="Ivanova A.A."/>
            <person name="Naumoff D.G."/>
            <person name="Beletsky A.V."/>
            <person name="Rijpstra W.I.C."/>
            <person name="Sinninghe Damste J.S."/>
            <person name="Mardanov A.V."/>
            <person name="Ravin N.V."/>
            <person name="Dedysh S.N."/>
        </authorList>
    </citation>
    <scope>NUCLEOTIDE SEQUENCE [LARGE SCALE GENOMIC DNA]</scope>
    <source>
        <strain evidence="3">PL17</strain>
    </source>
</reference>
<feature type="region of interest" description="Disordered" evidence="1">
    <location>
        <begin position="449"/>
        <end position="517"/>
    </location>
</feature>
<evidence type="ECO:0008006" key="4">
    <source>
        <dbReference type="Google" id="ProtNLM"/>
    </source>
</evidence>
<feature type="compositionally biased region" description="Basic and acidic residues" evidence="1">
    <location>
        <begin position="481"/>
        <end position="492"/>
    </location>
</feature>
<name>A0A6M5YIW4_9BACT</name>
<dbReference type="AlphaFoldDB" id="A0A6M5YIW4"/>
<dbReference type="KEGG" id="ftj:FTUN_0777"/>
<organism evidence="2 3">
    <name type="scientific">Frigoriglobus tundricola</name>
    <dbReference type="NCBI Taxonomy" id="2774151"/>
    <lineage>
        <taxon>Bacteria</taxon>
        <taxon>Pseudomonadati</taxon>
        <taxon>Planctomycetota</taxon>
        <taxon>Planctomycetia</taxon>
        <taxon>Gemmatales</taxon>
        <taxon>Gemmataceae</taxon>
        <taxon>Frigoriglobus</taxon>
    </lineage>
</organism>
<feature type="compositionally biased region" description="Basic and acidic residues" evidence="1">
    <location>
        <begin position="398"/>
        <end position="415"/>
    </location>
</feature>
<proteinExistence type="predicted"/>
<evidence type="ECO:0000313" key="3">
    <source>
        <dbReference type="Proteomes" id="UP000503447"/>
    </source>
</evidence>
<feature type="compositionally biased region" description="Pro residues" evidence="1">
    <location>
        <begin position="354"/>
        <end position="366"/>
    </location>
</feature>
<dbReference type="EMBL" id="CP053452">
    <property type="protein sequence ID" value="QJW93271.1"/>
    <property type="molecule type" value="Genomic_DNA"/>
</dbReference>
<sequence length="838" mass="89275">MSWPLSHEFNEAVQHPRTAFADPDLQSTEAVVGATGLPLPRSGNFADVYQMRGADKRDWAVKCFTRPVVGLAERYARVSEALAAANFPFTVGFRFLAEGIRVGGQWRPVVTMEWVEGLLLNQVVRENAARPAVLAALGLMWVKLCKRLRETGVAHADLQHGNVLLVPGSRPGAYGLKLIDYDGMYVPALANTPSGEAGHPSFQHPARTATRAYSPDVDRFPHLVILTALQGLVTGGSALWERHDNGDNLLFTEADFRAPHESKLLRELWLTGDPAVQSLVGRLAIACGKPMPQTPWVDELAPEGKPAPLDNDTYRAAAAALGLARPVPIPLPPEPTAPPLELPDHFENLEVAPAPSPEKPPVPPSGSGPLVQAAKSSPKMKGLSKSGSGEKPVPAAVRRAEPERTPRTRTDESERGRNIAGWQIVVAAGVMLVAIAGAVLALRNKPVETAERKPDEEPVNAQTPTPPPVPTAPKEQATRPPDPKPKEPDRTGPKVKTPDPPPKPKDVPPPPVVPEPAVLKPRWTATAGTDGARAALCADAHTVMVGSARSTLITLDLATGTKRPQSAWYGLTGGDNFCTLDDGRVARCTPDETELPTWEVKTWKTTEKIRVPAIPAGSGTAKHAMARPSPDGRFLLVARTASAPGVSPPVPLRVFDTRSEKAVVETDWTCGSAHYTADSLRVLVAEHGGKFRWFQLPAGEPDGDWNYGPPPAGRAHAVTSVNANGRVIGYNGPAKFDADSGPCFIDGKSGTVLHRFGPPYSSRSPVVLSADGRAAAVLKEPVGAEVTIDVVGVPKGEVIARATVPTSGGSPTIFLTGDSRVLLAHDPKTGTLWRFDLP</sequence>
<dbReference type="RefSeq" id="WP_171469497.1">
    <property type="nucleotide sequence ID" value="NZ_CP053452.2"/>
</dbReference>
<dbReference type="Proteomes" id="UP000503447">
    <property type="component" value="Chromosome"/>
</dbReference>
<accession>A0A6M5YIW4</accession>
<gene>
    <name evidence="2" type="ORF">FTUN_0777</name>
</gene>
<protein>
    <recommendedName>
        <fullName evidence="4">Protein kinase domain-containing protein</fullName>
    </recommendedName>
</protein>